<evidence type="ECO:0000256" key="1">
    <source>
        <dbReference type="ARBA" id="ARBA00011900"/>
    </source>
</evidence>
<dbReference type="RefSeq" id="WP_019686195.1">
    <property type="nucleotide sequence ID" value="NZ_CP036496.1"/>
</dbReference>
<protein>
    <recommendedName>
        <fullName evidence="1">site-specific DNA-methyltransferase (adenine-specific)</fullName>
        <ecNumber evidence="1">2.1.1.72</ecNumber>
    </recommendedName>
</protein>
<evidence type="ECO:0000256" key="3">
    <source>
        <dbReference type="ARBA" id="ARBA00022679"/>
    </source>
</evidence>
<proteinExistence type="predicted"/>
<dbReference type="GO" id="GO:0003677">
    <property type="term" value="F:DNA binding"/>
    <property type="evidence" value="ECO:0007669"/>
    <property type="project" value="UniProtKB-KW"/>
</dbReference>
<evidence type="ECO:0000256" key="4">
    <source>
        <dbReference type="ARBA" id="ARBA00022691"/>
    </source>
</evidence>
<dbReference type="GO" id="GO:0009007">
    <property type="term" value="F:site-specific DNA-methyltransferase (adenine-specific) activity"/>
    <property type="evidence" value="ECO:0007669"/>
    <property type="project" value="UniProtKB-EC"/>
</dbReference>
<evidence type="ECO:0000313" key="9">
    <source>
        <dbReference type="EMBL" id="SUA66038.1"/>
    </source>
</evidence>
<dbReference type="GO" id="GO:0008170">
    <property type="term" value="F:N-methyltransferase activity"/>
    <property type="evidence" value="ECO:0007669"/>
    <property type="project" value="InterPro"/>
</dbReference>
<evidence type="ECO:0000313" key="10">
    <source>
        <dbReference type="Proteomes" id="UP000254400"/>
    </source>
</evidence>
<reference evidence="9 10" key="1">
    <citation type="submission" date="2018-06" db="EMBL/GenBank/DDBJ databases">
        <authorList>
            <consortium name="Pathogen Informatics"/>
            <person name="Doyle S."/>
        </authorList>
    </citation>
    <scope>NUCLEOTIDE SEQUENCE [LARGE SCALE GENOMIC DNA]</scope>
    <source>
        <strain evidence="9 10">NCTC10343</strain>
    </source>
</reference>
<evidence type="ECO:0000256" key="2">
    <source>
        <dbReference type="ARBA" id="ARBA00022603"/>
    </source>
</evidence>
<dbReference type="GO" id="GO:0009307">
    <property type="term" value="P:DNA restriction-modification system"/>
    <property type="evidence" value="ECO:0007669"/>
    <property type="project" value="UniProtKB-KW"/>
</dbReference>
<dbReference type="InterPro" id="IPR051537">
    <property type="entry name" value="DNA_Adenine_Mtase"/>
</dbReference>
<dbReference type="AlphaFoldDB" id="A0A378XRZ3"/>
<dbReference type="InterPro" id="IPR044946">
    <property type="entry name" value="Restrct_endonuc_typeI_TRD_sf"/>
</dbReference>
<name>A0A378XRZ3_PAEPO</name>
<dbReference type="PANTHER" id="PTHR42933">
    <property type="entry name" value="SLR6095 PROTEIN"/>
    <property type="match status" value="1"/>
</dbReference>
<keyword evidence="3" id="KW-0808">Transferase</keyword>
<dbReference type="PANTHER" id="PTHR42933:SF3">
    <property type="entry name" value="TYPE I RESTRICTION ENZYME MJAVIII METHYLASE SUBUNIT"/>
    <property type="match status" value="1"/>
</dbReference>
<organism evidence="9 10">
    <name type="scientific">Paenibacillus polymyxa</name>
    <name type="common">Bacillus polymyxa</name>
    <dbReference type="NCBI Taxonomy" id="1406"/>
    <lineage>
        <taxon>Bacteria</taxon>
        <taxon>Bacillati</taxon>
        <taxon>Bacillota</taxon>
        <taxon>Bacilli</taxon>
        <taxon>Bacillales</taxon>
        <taxon>Paenibacillaceae</taxon>
        <taxon>Paenibacillus</taxon>
    </lineage>
</organism>
<keyword evidence="2 9" id="KW-0489">Methyltransferase</keyword>
<dbReference type="Gene3D" id="3.90.220.20">
    <property type="entry name" value="DNA methylase specificity domains"/>
    <property type="match status" value="1"/>
</dbReference>
<keyword evidence="6" id="KW-0238">DNA-binding</keyword>
<dbReference type="GeneID" id="93349699"/>
<dbReference type="Proteomes" id="UP000254400">
    <property type="component" value="Unassembled WGS sequence"/>
</dbReference>
<evidence type="ECO:0000259" key="8">
    <source>
        <dbReference type="Pfam" id="PF02384"/>
    </source>
</evidence>
<keyword evidence="5" id="KW-0680">Restriction system</keyword>
<accession>A0A378XRZ3</accession>
<evidence type="ECO:0000256" key="6">
    <source>
        <dbReference type="ARBA" id="ARBA00023125"/>
    </source>
</evidence>
<dbReference type="EMBL" id="UGSC01000001">
    <property type="protein sequence ID" value="SUA66038.1"/>
    <property type="molecule type" value="Genomic_DNA"/>
</dbReference>
<dbReference type="InterPro" id="IPR029063">
    <property type="entry name" value="SAM-dependent_MTases_sf"/>
</dbReference>
<dbReference type="Gene3D" id="3.40.50.150">
    <property type="entry name" value="Vaccinia Virus protein VP39"/>
    <property type="match status" value="1"/>
</dbReference>
<sequence>MIYREIELNKLMQACLDELRGLYTSEQSVRILLVVVSSYYLDSFEQNNSKKFEQNWVQPVENSIVDNLVNKIKQLEFHNEDLKGIFTGLIDSSLQFTSISTMRTLRIVIDRLSSFQFIDQKEIVQLINLLAFEFSKEEGAHETPDAITKLSLGLVDFKYIQSFADFCSGISSVALEMSRRLETLEEASRMSYYGEEINVSACLISKLLMIVNRVPNTTIINKDVLDIVSKEGEQQTFDFILSDSPFGVKWNSESALNDPRYKYGIPPRSSADWAFYQNVLYHLNEKGKAIVVGTKGTLVRSTEVNIRKAIIEDDLIEAIITLPESLYSKTSISTELIIFNKAKPKSRLGKILFIDASEHSYKINRNQHTITEDGISKIIDAYWTGTEEEWFCRFIDVEKIRHYKYSLNSKEYLVFDILKNSFHQTVKLAEIAEIRRGVQLSKEEYEELSIATTHYLLNIKDIENGRITYDEESKITYKKPDWLEKFAIQPMDILITSKGSTIKFVIVEEPYKKAFISGNLSIIRVDPKRYNVYVLYEFLQSEVGRRMIDGLQTGTTIKLINPSKLEQLEVPTFTIELMNEVGEKLKYNKQEYEEIIKETKERFVIQKQVLLEKLGIHNT</sequence>
<keyword evidence="4" id="KW-0949">S-adenosyl-L-methionine</keyword>
<dbReference type="GO" id="GO:0032259">
    <property type="term" value="P:methylation"/>
    <property type="evidence" value="ECO:0007669"/>
    <property type="project" value="UniProtKB-KW"/>
</dbReference>
<evidence type="ECO:0000256" key="7">
    <source>
        <dbReference type="ARBA" id="ARBA00047942"/>
    </source>
</evidence>
<comment type="catalytic activity">
    <reaction evidence="7">
        <text>a 2'-deoxyadenosine in DNA + S-adenosyl-L-methionine = an N(6)-methyl-2'-deoxyadenosine in DNA + S-adenosyl-L-homocysteine + H(+)</text>
        <dbReference type="Rhea" id="RHEA:15197"/>
        <dbReference type="Rhea" id="RHEA-COMP:12418"/>
        <dbReference type="Rhea" id="RHEA-COMP:12419"/>
        <dbReference type="ChEBI" id="CHEBI:15378"/>
        <dbReference type="ChEBI" id="CHEBI:57856"/>
        <dbReference type="ChEBI" id="CHEBI:59789"/>
        <dbReference type="ChEBI" id="CHEBI:90615"/>
        <dbReference type="ChEBI" id="CHEBI:90616"/>
        <dbReference type="EC" id="2.1.1.72"/>
    </reaction>
</comment>
<dbReference type="SUPFAM" id="SSF116734">
    <property type="entry name" value="DNA methylase specificity domain"/>
    <property type="match status" value="1"/>
</dbReference>
<dbReference type="SUPFAM" id="SSF53335">
    <property type="entry name" value="S-adenosyl-L-methionine-dependent methyltransferases"/>
    <property type="match status" value="1"/>
</dbReference>
<dbReference type="Pfam" id="PF02384">
    <property type="entry name" value="N6_Mtase"/>
    <property type="match status" value="1"/>
</dbReference>
<evidence type="ECO:0000256" key="5">
    <source>
        <dbReference type="ARBA" id="ARBA00022747"/>
    </source>
</evidence>
<dbReference type="InterPro" id="IPR003356">
    <property type="entry name" value="DNA_methylase_A-5"/>
</dbReference>
<gene>
    <name evidence="9" type="ORF">NCTC10343_00887</name>
</gene>
<dbReference type="EC" id="2.1.1.72" evidence="1"/>
<feature type="domain" description="DNA methylase adenine-specific" evidence="8">
    <location>
        <begin position="126"/>
        <end position="413"/>
    </location>
</feature>